<feature type="domain" description="Protein kinase" evidence="1">
    <location>
        <begin position="1"/>
        <end position="318"/>
    </location>
</feature>
<dbReference type="AlphaFoldDB" id="A0A2M7TFW0"/>
<reference evidence="3" key="1">
    <citation type="submission" date="2017-09" db="EMBL/GenBank/DDBJ databases">
        <title>Depth-based differentiation of microbial function through sediment-hosted aquifers and enrichment of novel symbionts in the deep terrestrial subsurface.</title>
        <authorList>
            <person name="Probst A.J."/>
            <person name="Ladd B."/>
            <person name="Jarett J.K."/>
            <person name="Geller-Mcgrath D.E."/>
            <person name="Sieber C.M.K."/>
            <person name="Emerson J.B."/>
            <person name="Anantharaman K."/>
            <person name="Thomas B.C."/>
            <person name="Malmstrom R."/>
            <person name="Stieglmeier M."/>
            <person name="Klingl A."/>
            <person name="Woyke T."/>
            <person name="Ryan C.M."/>
            <person name="Banfield J.F."/>
        </authorList>
    </citation>
    <scope>NUCLEOTIDE SEQUENCE [LARGE SCALE GENOMIC DNA]</scope>
</reference>
<dbReference type="Proteomes" id="UP000228920">
    <property type="component" value="Unassembled WGS sequence"/>
</dbReference>
<dbReference type="EMBL" id="PFNL01000162">
    <property type="protein sequence ID" value="PIZ44841.1"/>
    <property type="molecule type" value="Genomic_DNA"/>
</dbReference>
<proteinExistence type="predicted"/>
<evidence type="ECO:0000313" key="3">
    <source>
        <dbReference type="Proteomes" id="UP000228920"/>
    </source>
</evidence>
<dbReference type="InterPro" id="IPR011009">
    <property type="entry name" value="Kinase-like_dom_sf"/>
</dbReference>
<comment type="caution">
    <text evidence="2">The sequence shown here is derived from an EMBL/GenBank/DDBJ whole genome shotgun (WGS) entry which is preliminary data.</text>
</comment>
<sequence length="327" mass="36949">MQGGVKRVVGPLGVARNRKNTQELVGESVLTWDGSVKGKSFDEIASDPKQVVRGFNMNKYQNMSGPQTRIELERPPVSEEAISAEAEIMQYLASRNLTTTIIPDVRVGNGNSMFMEYVDNPYPIKREGNDVIEPDVAVECMHQLAAGLFEIWQEEGILNFDIKFDNLRLTNTGDVKVIDWGAAIKQEIPGADSVSSDEYRKKVSTMGYMPPETENKTTHLDIEKMIDYQVAAVTLRQLFGMQEVRDMLVTRGVGYEWKNMTMSPTQETFDTLWKESGIELPRKLVEIMQISLQENPQDRMSLSLTILSLEKVDYDDLVSYQGFAKKS</sequence>
<protein>
    <recommendedName>
        <fullName evidence="1">Protein kinase domain-containing protein</fullName>
    </recommendedName>
</protein>
<organism evidence="2 3">
    <name type="scientific">candidate division WWE3 bacterium CG_4_10_14_0_2_um_filter_41_14</name>
    <dbReference type="NCBI Taxonomy" id="1975072"/>
    <lineage>
        <taxon>Bacteria</taxon>
        <taxon>Katanobacteria</taxon>
    </lineage>
</organism>
<evidence type="ECO:0000313" key="2">
    <source>
        <dbReference type="EMBL" id="PIZ44841.1"/>
    </source>
</evidence>
<dbReference type="Pfam" id="PF00069">
    <property type="entry name" value="Pkinase"/>
    <property type="match status" value="1"/>
</dbReference>
<gene>
    <name evidence="2" type="ORF">COY32_05935</name>
</gene>
<evidence type="ECO:0000259" key="1">
    <source>
        <dbReference type="PROSITE" id="PS50011"/>
    </source>
</evidence>
<dbReference type="GO" id="GO:0004672">
    <property type="term" value="F:protein kinase activity"/>
    <property type="evidence" value="ECO:0007669"/>
    <property type="project" value="InterPro"/>
</dbReference>
<dbReference type="InterPro" id="IPR000719">
    <property type="entry name" value="Prot_kinase_dom"/>
</dbReference>
<dbReference type="PROSITE" id="PS50011">
    <property type="entry name" value="PROTEIN_KINASE_DOM"/>
    <property type="match status" value="1"/>
</dbReference>
<dbReference type="Gene3D" id="1.10.510.10">
    <property type="entry name" value="Transferase(Phosphotransferase) domain 1"/>
    <property type="match status" value="1"/>
</dbReference>
<accession>A0A2M7TFW0</accession>
<dbReference type="GO" id="GO:0005524">
    <property type="term" value="F:ATP binding"/>
    <property type="evidence" value="ECO:0007669"/>
    <property type="project" value="InterPro"/>
</dbReference>
<name>A0A2M7TFW0_UNCKA</name>
<dbReference type="SMART" id="SM00220">
    <property type="entry name" value="S_TKc"/>
    <property type="match status" value="1"/>
</dbReference>
<dbReference type="SUPFAM" id="SSF56112">
    <property type="entry name" value="Protein kinase-like (PK-like)"/>
    <property type="match status" value="1"/>
</dbReference>